<keyword evidence="3" id="KW-0227">DNA damage</keyword>
<keyword evidence="2 15" id="KW-0547">Nucleotide-binding</keyword>
<dbReference type="InterPro" id="IPR027417">
    <property type="entry name" value="P-loop_NTPase"/>
</dbReference>
<keyword evidence="8" id="KW-0238">DNA-binding</keyword>
<dbReference type="InterPro" id="IPR000212">
    <property type="entry name" value="DNA_helicase_UvrD/REP"/>
</dbReference>
<feature type="binding site" evidence="15">
    <location>
        <begin position="24"/>
        <end position="31"/>
    </location>
    <ligand>
        <name>ATP</name>
        <dbReference type="ChEBI" id="CHEBI:30616"/>
    </ligand>
</feature>
<evidence type="ECO:0000313" key="19">
    <source>
        <dbReference type="Proteomes" id="UP000467322"/>
    </source>
</evidence>
<evidence type="ECO:0000256" key="6">
    <source>
        <dbReference type="ARBA" id="ARBA00022839"/>
    </source>
</evidence>
<dbReference type="SUPFAM" id="SSF52540">
    <property type="entry name" value="P-loop containing nucleoside triphosphate hydrolases"/>
    <property type="match status" value="1"/>
</dbReference>
<dbReference type="InterPro" id="IPR011604">
    <property type="entry name" value="PDDEXK-like_dom_sf"/>
</dbReference>
<feature type="domain" description="UvrD-like helicase ATP-binding" evidence="16">
    <location>
        <begin position="3"/>
        <end position="475"/>
    </location>
</feature>
<dbReference type="Pfam" id="PF00580">
    <property type="entry name" value="UvrD-helicase"/>
    <property type="match status" value="1"/>
</dbReference>
<evidence type="ECO:0000256" key="2">
    <source>
        <dbReference type="ARBA" id="ARBA00022741"/>
    </source>
</evidence>
<evidence type="ECO:0000256" key="3">
    <source>
        <dbReference type="ARBA" id="ARBA00022763"/>
    </source>
</evidence>
<dbReference type="GO" id="GO:0000725">
    <property type="term" value="P:recombinational repair"/>
    <property type="evidence" value="ECO:0007669"/>
    <property type="project" value="TreeGrafter"/>
</dbReference>
<dbReference type="GO" id="GO:0004527">
    <property type="term" value="F:exonuclease activity"/>
    <property type="evidence" value="ECO:0007669"/>
    <property type="project" value="UniProtKB-KW"/>
</dbReference>
<comment type="caution">
    <text evidence="18">The sequence shown here is derived from an EMBL/GenBank/DDBJ whole genome shotgun (WGS) entry which is preliminary data.</text>
</comment>
<dbReference type="PANTHER" id="PTHR11070">
    <property type="entry name" value="UVRD / RECB / PCRA DNA HELICASE FAMILY MEMBER"/>
    <property type="match status" value="1"/>
</dbReference>
<dbReference type="Gene3D" id="1.10.486.10">
    <property type="entry name" value="PCRA, domain 4"/>
    <property type="match status" value="1"/>
</dbReference>
<dbReference type="Pfam" id="PF12705">
    <property type="entry name" value="PDDEXK_1"/>
    <property type="match status" value="1"/>
</dbReference>
<evidence type="ECO:0000256" key="15">
    <source>
        <dbReference type="PROSITE-ProRule" id="PRU00560"/>
    </source>
</evidence>
<dbReference type="InterPro" id="IPR014017">
    <property type="entry name" value="DNA_helicase_UvrD-like_C"/>
</dbReference>
<evidence type="ECO:0000256" key="9">
    <source>
        <dbReference type="ARBA" id="ARBA00023204"/>
    </source>
</evidence>
<keyword evidence="6" id="KW-0269">Exonuclease</keyword>
<dbReference type="InterPro" id="IPR014016">
    <property type="entry name" value="UvrD-like_ATP-bd"/>
</dbReference>
<evidence type="ECO:0000256" key="12">
    <source>
        <dbReference type="ARBA" id="ARBA00034808"/>
    </source>
</evidence>
<name>A0A845M2U8_9RHOB</name>
<accession>A0A845M2U8</accession>
<evidence type="ECO:0000256" key="8">
    <source>
        <dbReference type="ARBA" id="ARBA00023125"/>
    </source>
</evidence>
<evidence type="ECO:0000256" key="1">
    <source>
        <dbReference type="ARBA" id="ARBA00022722"/>
    </source>
</evidence>
<keyword evidence="1" id="KW-0540">Nuclease</keyword>
<keyword evidence="7 15" id="KW-0067">ATP-binding</keyword>
<dbReference type="RefSeq" id="WP_161350181.1">
    <property type="nucleotide sequence ID" value="NZ_WTUX01000006.1"/>
</dbReference>
<dbReference type="AlphaFoldDB" id="A0A845M2U8"/>
<dbReference type="Gene3D" id="3.90.320.10">
    <property type="match status" value="1"/>
</dbReference>
<dbReference type="GO" id="GO:0033202">
    <property type="term" value="C:DNA helicase complex"/>
    <property type="evidence" value="ECO:0007669"/>
    <property type="project" value="TreeGrafter"/>
</dbReference>
<evidence type="ECO:0000256" key="11">
    <source>
        <dbReference type="ARBA" id="ARBA00034617"/>
    </source>
</evidence>
<dbReference type="GO" id="GO:0003677">
    <property type="term" value="F:DNA binding"/>
    <property type="evidence" value="ECO:0007669"/>
    <property type="project" value="UniProtKB-KW"/>
</dbReference>
<keyword evidence="4 15" id="KW-0378">Hydrolase</keyword>
<keyword evidence="19" id="KW-1185">Reference proteome</keyword>
<feature type="domain" description="UvrD-like helicase C-terminal" evidence="17">
    <location>
        <begin position="476"/>
        <end position="771"/>
    </location>
</feature>
<dbReference type="EMBL" id="WTUX01000006">
    <property type="protein sequence ID" value="MZR12067.1"/>
    <property type="molecule type" value="Genomic_DNA"/>
</dbReference>
<evidence type="ECO:0000256" key="10">
    <source>
        <dbReference type="ARBA" id="ARBA00023235"/>
    </source>
</evidence>
<evidence type="ECO:0000256" key="14">
    <source>
        <dbReference type="ARBA" id="ARBA00048988"/>
    </source>
</evidence>
<dbReference type="PROSITE" id="PS51198">
    <property type="entry name" value="UVRD_HELICASE_ATP_BIND"/>
    <property type="match status" value="1"/>
</dbReference>
<evidence type="ECO:0000256" key="5">
    <source>
        <dbReference type="ARBA" id="ARBA00022806"/>
    </source>
</evidence>
<dbReference type="InterPro" id="IPR038726">
    <property type="entry name" value="PDDEXK_AddAB-type"/>
</dbReference>
<evidence type="ECO:0000313" key="18">
    <source>
        <dbReference type="EMBL" id="MZR12067.1"/>
    </source>
</evidence>
<dbReference type="GO" id="GO:0005524">
    <property type="term" value="F:ATP binding"/>
    <property type="evidence" value="ECO:0007669"/>
    <property type="project" value="UniProtKB-UniRule"/>
</dbReference>
<reference evidence="18 19" key="1">
    <citation type="submission" date="2019-12" db="EMBL/GenBank/DDBJ databases">
        <title>Maritimibacter sp. nov. sp. isolated from sea sand.</title>
        <authorList>
            <person name="Kim J."/>
            <person name="Jeong S.E."/>
            <person name="Jung H.S."/>
            <person name="Jeon C.O."/>
        </authorList>
    </citation>
    <scope>NUCLEOTIDE SEQUENCE [LARGE SCALE GENOMIC DNA]</scope>
    <source>
        <strain evidence="18 19">DP07</strain>
    </source>
</reference>
<keyword evidence="10" id="KW-0413">Isomerase</keyword>
<keyword evidence="5 15" id="KW-0347">Helicase</keyword>
<dbReference type="Proteomes" id="UP000467322">
    <property type="component" value="Unassembled WGS sequence"/>
</dbReference>
<dbReference type="NCBIfam" id="TIGR02784">
    <property type="entry name" value="addA_alphas"/>
    <property type="match status" value="1"/>
</dbReference>
<dbReference type="EC" id="5.6.2.4" evidence="12"/>
<dbReference type="GO" id="GO:0005829">
    <property type="term" value="C:cytosol"/>
    <property type="evidence" value="ECO:0007669"/>
    <property type="project" value="TreeGrafter"/>
</dbReference>
<evidence type="ECO:0000256" key="4">
    <source>
        <dbReference type="ARBA" id="ARBA00022801"/>
    </source>
</evidence>
<evidence type="ECO:0000259" key="16">
    <source>
        <dbReference type="PROSITE" id="PS51198"/>
    </source>
</evidence>
<dbReference type="GO" id="GO:0043138">
    <property type="term" value="F:3'-5' DNA helicase activity"/>
    <property type="evidence" value="ECO:0007669"/>
    <property type="project" value="UniProtKB-EC"/>
</dbReference>
<gene>
    <name evidence="18" type="primary">addA</name>
    <name evidence="18" type="ORF">GQE99_03425</name>
</gene>
<evidence type="ECO:0000256" key="13">
    <source>
        <dbReference type="ARBA" id="ARBA00034923"/>
    </source>
</evidence>
<dbReference type="InterPro" id="IPR014151">
    <property type="entry name" value="DNA_helicase_AddA"/>
</dbReference>
<proteinExistence type="predicted"/>
<sequence>MSMDDATRAQVAAADPAGNTWLSANAGSGKTKVLTDRVARLLLNGAPPQNILCLTYTKAAASEMQNRLFKRLGEWAMLGDAALREQLVALGAGADADLRQARRLFARAIETPGGLKIQTIHAFCATILRRFPMEAGVSPDFQEMDDRTTELLQAEIVEDMASGAHRPLVEGLAHHYTGTELGDLTQEIARNRAHFETAVSRDDVWGWLDLAPEIDRARCVADTLAPCDGALLADLHPILAAGGATEAKAAKKLGELDTDRIGFDDLQVLESIFLTGPSAKQPFSAKIGSFPNKGTREGAARHLMNALDGLMARIEGGREQRVSLLTAERTLALHAFAHPFVRIYTARKAERGWLDFDDLILLTARLLESSEVAQWVLFRLDGGIDHILVDEAQDTSPGQWRVIDSLAREFMSGEGAHAGKDWSIFVVGDPKQSIYSFQGADPVAFTDMREAFSDRLGQVQRPLQRLPLLYSFRSSPAVLDAVDATLAQADGLGDEPLDHHAFHGGRPGRVDLWPVVEKVDEEDPRPWHDPVDMRTPTDHVVILADAVAGEIARMVEQEQIPDPKNGGFRPVTPGDILVLVQRRSDLFHHIIRACKTRGLPIAGADRLRIGGEMAVKDITALLSFLATPEDDLSLAAVLRSPLFGLSEDALFRLAHGRDGFLWHALRASGHHRALAVLEDLRAQADFLRPYDLIDRVLARHDGRRLLIGRLGSEAEDGIDAMLAQALAYERVEVPSLTGFLTWLDTEDVEIKRQMDSDTQEIRVMTVHGAKGLEAPVVFMPDTAKRDLRGRGSLVSTDARLFWKPRSEDTPSQLAALNEAAKEREREERMRLLYVAMTRAESWLVVAAAGDVGKTADASWHGLVRAGLSSLGAVPRGFPAGPGGLRYQVGDWPDAAPHAVEGRSETPPELPDWAVLPAPERIAPEGPLSPSDLGGAKVVAGGEEPVDGEAAKRRGRQIHRLLEFLPDYPQHEWPHHAAALLAFGEDAAGAGEIPDLLAEAAGVLTAPDLAHLFTPDALAEVEISAPSGRPDGRRIHGIIDRLIVTPERVLAVDFKSNQVVPDSAEAIPEGILLQLGAYEAALAPLYPGRSILSAVLWTRTASLMELPPDVALRTFRRLDAIGTDT</sequence>
<evidence type="ECO:0000256" key="7">
    <source>
        <dbReference type="ARBA" id="ARBA00022840"/>
    </source>
</evidence>
<dbReference type="PROSITE" id="PS51217">
    <property type="entry name" value="UVRD_HELICASE_CTER"/>
    <property type="match status" value="1"/>
</dbReference>
<dbReference type="Gene3D" id="3.40.50.300">
    <property type="entry name" value="P-loop containing nucleotide triphosphate hydrolases"/>
    <property type="match status" value="4"/>
</dbReference>
<keyword evidence="9" id="KW-0234">DNA repair</keyword>
<dbReference type="PANTHER" id="PTHR11070:SF2">
    <property type="entry name" value="ATP-DEPENDENT DNA HELICASE SRS2"/>
    <property type="match status" value="1"/>
</dbReference>
<comment type="catalytic activity">
    <reaction evidence="11">
        <text>Couples ATP hydrolysis with the unwinding of duplex DNA by translocating in the 3'-5' direction.</text>
        <dbReference type="EC" id="5.6.2.4"/>
    </reaction>
</comment>
<organism evidence="18 19">
    <name type="scientific">Maritimibacter harenae</name>
    <dbReference type="NCBI Taxonomy" id="2606218"/>
    <lineage>
        <taxon>Bacteria</taxon>
        <taxon>Pseudomonadati</taxon>
        <taxon>Pseudomonadota</taxon>
        <taxon>Alphaproteobacteria</taxon>
        <taxon>Rhodobacterales</taxon>
        <taxon>Roseobacteraceae</taxon>
        <taxon>Maritimibacter</taxon>
    </lineage>
</organism>
<dbReference type="Pfam" id="PF13361">
    <property type="entry name" value="UvrD_C"/>
    <property type="match status" value="1"/>
</dbReference>
<evidence type="ECO:0000259" key="17">
    <source>
        <dbReference type="PROSITE" id="PS51217"/>
    </source>
</evidence>
<protein>
    <recommendedName>
        <fullName evidence="12">DNA 3'-5' helicase</fullName>
        <ecNumber evidence="12">5.6.2.4</ecNumber>
    </recommendedName>
    <alternativeName>
        <fullName evidence="13">DNA 3'-5' helicase II</fullName>
    </alternativeName>
</protein>
<comment type="catalytic activity">
    <reaction evidence="14">
        <text>ATP + H2O = ADP + phosphate + H(+)</text>
        <dbReference type="Rhea" id="RHEA:13065"/>
        <dbReference type="ChEBI" id="CHEBI:15377"/>
        <dbReference type="ChEBI" id="CHEBI:15378"/>
        <dbReference type="ChEBI" id="CHEBI:30616"/>
        <dbReference type="ChEBI" id="CHEBI:43474"/>
        <dbReference type="ChEBI" id="CHEBI:456216"/>
        <dbReference type="EC" id="5.6.2.4"/>
    </reaction>
</comment>